<dbReference type="EMBL" id="JAWWNJ010000122">
    <property type="protein sequence ID" value="KAK6988531.1"/>
    <property type="molecule type" value="Genomic_DNA"/>
</dbReference>
<accession>A0AAV9ZPW4</accession>
<protein>
    <submittedName>
        <fullName evidence="2">Uncharacterized protein</fullName>
    </submittedName>
</protein>
<feature type="region of interest" description="Disordered" evidence="1">
    <location>
        <begin position="223"/>
        <end position="242"/>
    </location>
</feature>
<keyword evidence="3" id="KW-1185">Reference proteome</keyword>
<dbReference type="AlphaFoldDB" id="A0AAV9ZPW4"/>
<comment type="caution">
    <text evidence="2">The sequence shown here is derived from an EMBL/GenBank/DDBJ whole genome shotgun (WGS) entry which is preliminary data.</text>
</comment>
<feature type="region of interest" description="Disordered" evidence="1">
    <location>
        <begin position="133"/>
        <end position="153"/>
    </location>
</feature>
<dbReference type="Proteomes" id="UP001362999">
    <property type="component" value="Unassembled WGS sequence"/>
</dbReference>
<evidence type="ECO:0000313" key="2">
    <source>
        <dbReference type="EMBL" id="KAK6988531.1"/>
    </source>
</evidence>
<evidence type="ECO:0000256" key="1">
    <source>
        <dbReference type="SAM" id="MobiDB-lite"/>
    </source>
</evidence>
<name>A0AAV9ZPW4_9AGAR</name>
<reference evidence="2 3" key="1">
    <citation type="journal article" date="2024" name="J Genomics">
        <title>Draft genome sequencing and assembly of Favolaschia claudopus CIRM-BRFM 2984 isolated from oak limbs.</title>
        <authorList>
            <person name="Navarro D."/>
            <person name="Drula E."/>
            <person name="Chaduli D."/>
            <person name="Cazenave R."/>
            <person name="Ahrendt S."/>
            <person name="Wang J."/>
            <person name="Lipzen A."/>
            <person name="Daum C."/>
            <person name="Barry K."/>
            <person name="Grigoriev I.V."/>
            <person name="Favel A."/>
            <person name="Rosso M.N."/>
            <person name="Martin F."/>
        </authorList>
    </citation>
    <scope>NUCLEOTIDE SEQUENCE [LARGE SCALE GENOMIC DNA]</scope>
    <source>
        <strain evidence="2 3">CIRM-BRFM 2984</strain>
    </source>
</reference>
<feature type="non-terminal residue" evidence="2">
    <location>
        <position position="242"/>
    </location>
</feature>
<sequence length="242" mass="26389">AACTFRGLPVSTTYDQHSERSQLSLDWVLSSGIPTSRSIAAGPLSIPCLDAAVFTTHINISVSSSLPCDLVLGRDWLQYCRECILDTCFLLSSGPIDLRLPSLPMTVCSPMTFKLVCARLLFWSACSYASDHTSSNESSNAPHKPTASTSTVPMNNMPIPPSDIIHDIFLGHHSTRARTSVFHADLPSIQHALSLHGIPHQDMTLMQCRRALIHHIITGTCFDNPANHESSSPRPELATCRA</sequence>
<proteinExistence type="predicted"/>
<organism evidence="2 3">
    <name type="scientific">Favolaschia claudopus</name>
    <dbReference type="NCBI Taxonomy" id="2862362"/>
    <lineage>
        <taxon>Eukaryota</taxon>
        <taxon>Fungi</taxon>
        <taxon>Dikarya</taxon>
        <taxon>Basidiomycota</taxon>
        <taxon>Agaricomycotina</taxon>
        <taxon>Agaricomycetes</taxon>
        <taxon>Agaricomycetidae</taxon>
        <taxon>Agaricales</taxon>
        <taxon>Marasmiineae</taxon>
        <taxon>Mycenaceae</taxon>
        <taxon>Favolaschia</taxon>
    </lineage>
</organism>
<gene>
    <name evidence="2" type="ORF">R3P38DRAFT_3443898</name>
</gene>
<feature type="non-terminal residue" evidence="2">
    <location>
        <position position="1"/>
    </location>
</feature>
<evidence type="ECO:0000313" key="3">
    <source>
        <dbReference type="Proteomes" id="UP001362999"/>
    </source>
</evidence>